<dbReference type="Gramene" id="TraesSTA6A03G03226940.1">
    <property type="protein sequence ID" value="TraesSTA6A03G03226940.1"/>
    <property type="gene ID" value="TraesSTA6A03G03226940"/>
</dbReference>
<reference evidence="1" key="1">
    <citation type="submission" date="2018-08" db="EMBL/GenBank/DDBJ databases">
        <authorList>
            <person name="Rossello M."/>
        </authorList>
    </citation>
    <scope>NUCLEOTIDE SEQUENCE [LARGE SCALE GENOMIC DNA]</scope>
    <source>
        <strain evidence="1">cv. Chinese Spring</strain>
    </source>
</reference>
<gene>
    <name evidence="1" type="primary">LOC123129899</name>
</gene>
<evidence type="ECO:0000313" key="2">
    <source>
        <dbReference type="Proteomes" id="UP000019116"/>
    </source>
</evidence>
<organism evidence="1">
    <name type="scientific">Triticum aestivum</name>
    <name type="common">Wheat</name>
    <dbReference type="NCBI Taxonomy" id="4565"/>
    <lineage>
        <taxon>Eukaryota</taxon>
        <taxon>Viridiplantae</taxon>
        <taxon>Streptophyta</taxon>
        <taxon>Embryophyta</taxon>
        <taxon>Tracheophyta</taxon>
        <taxon>Spermatophyta</taxon>
        <taxon>Magnoliopsida</taxon>
        <taxon>Liliopsida</taxon>
        <taxon>Poales</taxon>
        <taxon>Poaceae</taxon>
        <taxon>BOP clade</taxon>
        <taxon>Pooideae</taxon>
        <taxon>Triticodae</taxon>
        <taxon>Triticeae</taxon>
        <taxon>Triticinae</taxon>
        <taxon>Triticum</taxon>
    </lineage>
</organism>
<dbReference type="Gramene" id="TraesROB_scaffold_001796_01G000800.1">
    <property type="protein sequence ID" value="TraesROB_scaffold_001796_01G000800.1"/>
    <property type="gene ID" value="TraesROB_scaffold_001796_01G000800"/>
</dbReference>
<dbReference type="Proteomes" id="UP000019116">
    <property type="component" value="Chromosome 6A"/>
</dbReference>
<dbReference type="AlphaFoldDB" id="A0A3B6NIQ2"/>
<proteinExistence type="predicted"/>
<reference evidence="1" key="2">
    <citation type="submission" date="2018-10" db="UniProtKB">
        <authorList>
            <consortium name="EnsemblPlants"/>
        </authorList>
    </citation>
    <scope>IDENTIFICATION</scope>
</reference>
<dbReference type="OrthoDB" id="736963at2759"/>
<dbReference type="EnsemblPlants" id="TraesCS6A02G006000.1">
    <property type="protein sequence ID" value="TraesCS6A02G006000.1"/>
    <property type="gene ID" value="TraesCS6A02G006000"/>
</dbReference>
<keyword evidence="2" id="KW-1185">Reference proteome</keyword>
<dbReference type="RefSeq" id="XP_044405808.1">
    <property type="nucleotide sequence ID" value="XM_044549873.1"/>
</dbReference>
<dbReference type="GeneID" id="123129899"/>
<dbReference type="Gramene" id="TraesJAG6A03G03233350.1">
    <property type="protein sequence ID" value="TraesJAG6A03G03233350.1"/>
    <property type="gene ID" value="TraesJAG6A03G03233350"/>
</dbReference>
<dbReference type="InterPro" id="IPR043459">
    <property type="entry name" value="NFD6/NOXY2-like"/>
</dbReference>
<dbReference type="PANTHER" id="PTHR33156:SF59">
    <property type="entry name" value="PROTEIN NUCLEAR FUSION DEFECTIVE 6, CHLOROPLASTIC_MITOCHONDRIAL-LIKE"/>
    <property type="match status" value="1"/>
</dbReference>
<sequence>MAADARSLLRSCSSVLRAAPARPSSIGLGGRRSAHRLLSAPPRILRLPVEVCFCLESLLPLHSATAAALLKSMLAVVPGQGIGWIVEDN</sequence>
<dbReference type="Gramene" id="TraesCS6A03G0012000.1">
    <property type="protein sequence ID" value="TraesCS6A03G0012000.1.CDS"/>
    <property type="gene ID" value="TraesCS6A03G0012000"/>
</dbReference>
<accession>A0A3B6NIQ2</accession>
<evidence type="ECO:0000313" key="1">
    <source>
        <dbReference type="EnsemblPlants" id="TraesCS6A02G006000.1"/>
    </source>
</evidence>
<dbReference type="PANTHER" id="PTHR33156">
    <property type="entry name" value="OS02G0230000 PROTEIN"/>
    <property type="match status" value="1"/>
</dbReference>
<name>A0A3B6NIQ2_WHEAT</name>
<protein>
    <submittedName>
        <fullName evidence="1">Uncharacterized protein</fullName>
    </submittedName>
</protein>
<dbReference type="Gramene" id="TraesCS6A02G006000.1">
    <property type="protein sequence ID" value="TraesCS6A02G006000.1"/>
    <property type="gene ID" value="TraesCS6A02G006000"/>
</dbReference>